<dbReference type="InterPro" id="IPR001041">
    <property type="entry name" value="2Fe-2S_ferredoxin-type"/>
</dbReference>
<dbReference type="PROSITE" id="PS00197">
    <property type="entry name" value="2FE2S_FER_1"/>
    <property type="match status" value="1"/>
</dbReference>
<reference evidence="10 11" key="1">
    <citation type="submission" date="2011-11" db="EMBL/GenBank/DDBJ databases">
        <authorList>
            <consortium name="Tuberculosis Structural Genomics Consortium"/>
            <person name="Ioerger T.R."/>
        </authorList>
    </citation>
    <scope>NUCLEOTIDE SEQUENCE [LARGE SCALE GENOMIC DNA]</scope>
    <source>
        <strain evidence="11">ATCC 19527 / DSM 44167 / CIP 105390 / JCM 6362 / NCTC 10409 / 316</strain>
    </source>
</reference>
<dbReference type="Pfam" id="PF00111">
    <property type="entry name" value="Fer2"/>
    <property type="match status" value="1"/>
</dbReference>
<dbReference type="GO" id="GO:0046872">
    <property type="term" value="F:metal ion binding"/>
    <property type="evidence" value="ECO:0007669"/>
    <property type="project" value="UniProtKB-KW"/>
</dbReference>
<proteinExistence type="predicted"/>
<dbReference type="InterPro" id="IPR006058">
    <property type="entry name" value="2Fe2S_fd_BS"/>
</dbReference>
<dbReference type="AlphaFoldDB" id="G7CJ83"/>
<accession>G7CJ83</accession>
<dbReference type="GO" id="GO:0051537">
    <property type="term" value="F:2 iron, 2 sulfur cluster binding"/>
    <property type="evidence" value="ECO:0007669"/>
    <property type="project" value="UniProtKB-KW"/>
</dbReference>
<dbReference type="InterPro" id="IPR001433">
    <property type="entry name" value="OxRdtase_FAD/NAD-bd"/>
</dbReference>
<feature type="domain" description="2Fe-2S ferredoxin-type" evidence="8">
    <location>
        <begin position="229"/>
        <end position="314"/>
    </location>
</feature>
<dbReference type="InterPro" id="IPR039261">
    <property type="entry name" value="FNR_nucleotide-bd"/>
</dbReference>
<keyword evidence="3" id="KW-0001">2Fe-2S</keyword>
<keyword evidence="5" id="KW-0560">Oxidoreductase</keyword>
<evidence type="ECO:0000259" key="9">
    <source>
        <dbReference type="PROSITE" id="PS51384"/>
    </source>
</evidence>
<evidence type="ECO:0000256" key="6">
    <source>
        <dbReference type="ARBA" id="ARBA00023004"/>
    </source>
</evidence>
<dbReference type="CDD" id="cd06185">
    <property type="entry name" value="PDR_like"/>
    <property type="match status" value="1"/>
</dbReference>
<evidence type="ECO:0000256" key="5">
    <source>
        <dbReference type="ARBA" id="ARBA00023002"/>
    </source>
</evidence>
<feature type="domain" description="FAD-binding FR-type" evidence="9">
    <location>
        <begin position="2"/>
        <end position="103"/>
    </location>
</feature>
<name>G7CJ83_MYCT3</name>
<dbReference type="EMBL" id="AGVE01000046">
    <property type="protein sequence ID" value="EHI12681.1"/>
    <property type="molecule type" value="Genomic_DNA"/>
</dbReference>
<dbReference type="InterPro" id="IPR050415">
    <property type="entry name" value="MRET"/>
</dbReference>
<dbReference type="SUPFAM" id="SSF52343">
    <property type="entry name" value="Ferredoxin reductase-like, C-terminal NADP-linked domain"/>
    <property type="match status" value="1"/>
</dbReference>
<dbReference type="Gene3D" id="3.10.20.30">
    <property type="match status" value="1"/>
</dbReference>
<evidence type="ECO:0000259" key="8">
    <source>
        <dbReference type="PROSITE" id="PS51085"/>
    </source>
</evidence>
<dbReference type="InterPro" id="IPR036010">
    <property type="entry name" value="2Fe-2S_ferredoxin-like_sf"/>
</dbReference>
<dbReference type="PANTHER" id="PTHR47354">
    <property type="entry name" value="NADH OXIDOREDUCTASE HCR"/>
    <property type="match status" value="1"/>
</dbReference>
<dbReference type="eggNOG" id="COG1018">
    <property type="taxonomic scope" value="Bacteria"/>
</dbReference>
<dbReference type="SUPFAM" id="SSF63380">
    <property type="entry name" value="Riboflavin synthase domain-like"/>
    <property type="match status" value="1"/>
</dbReference>
<comment type="caution">
    <text evidence="10">The sequence shown here is derived from an EMBL/GenBank/DDBJ whole genome shotgun (WGS) entry which is preliminary data.</text>
</comment>
<evidence type="ECO:0000256" key="3">
    <source>
        <dbReference type="ARBA" id="ARBA00022714"/>
    </source>
</evidence>
<protein>
    <submittedName>
        <fullName evidence="10">Phthalate 4,5-dioxygenase reductase subunit</fullName>
    </submittedName>
</protein>
<dbReference type="CDD" id="cd00207">
    <property type="entry name" value="fer2"/>
    <property type="match status" value="1"/>
</dbReference>
<evidence type="ECO:0000256" key="2">
    <source>
        <dbReference type="ARBA" id="ARBA00022630"/>
    </source>
</evidence>
<dbReference type="Pfam" id="PF00175">
    <property type="entry name" value="NAD_binding_1"/>
    <property type="match status" value="1"/>
</dbReference>
<dbReference type="PATRIC" id="fig|1078020.3.peg.3414"/>
<keyword evidence="6" id="KW-0408">Iron</keyword>
<dbReference type="InterPro" id="IPR017938">
    <property type="entry name" value="Riboflavin_synthase-like_b-brl"/>
</dbReference>
<evidence type="ECO:0000313" key="10">
    <source>
        <dbReference type="EMBL" id="EHI12681.1"/>
    </source>
</evidence>
<keyword evidence="7" id="KW-0411">Iron-sulfur</keyword>
<sequence length="314" mass="34251">MNMDLELHVAQKRTIADQIVELTLTRPDGGTLPEWTPGAHIDLRLGDLVRQYSLTGLEARPDRWVVSVLREPAGRGGSQYVHDVLAEGASIGASLPRNHFPLRSDADNILFIAGGIGITPMLPMISQLEQQARTWNLIYCGRSRTSMAYLDELAKFGDRVVVRPDDEYGVPDLAGLIRPTAPDTVVYSCGPEGMLSTLETVCADPAHSRTLVLERFVPKEYDTEGDTAFEVEFAQSGVTVTVPADRSILEVAEEAGIDILSSCSEGTCGTCESPVLEGIPEHRDSVLTKEERASNATMMPCVSRCRTPRLVLDL</sequence>
<dbReference type="Gene3D" id="3.40.50.80">
    <property type="entry name" value="Nucleotide-binding domain of ferredoxin-NADP reductase (FNR) module"/>
    <property type="match status" value="1"/>
</dbReference>
<comment type="cofactor">
    <cofactor evidence="1">
        <name>FAD</name>
        <dbReference type="ChEBI" id="CHEBI:57692"/>
    </cofactor>
</comment>
<dbReference type="InterPro" id="IPR012675">
    <property type="entry name" value="Beta-grasp_dom_sf"/>
</dbReference>
<dbReference type="SUPFAM" id="SSF54292">
    <property type="entry name" value="2Fe-2S ferredoxin-like"/>
    <property type="match status" value="1"/>
</dbReference>
<keyword evidence="2" id="KW-0285">Flavoprotein</keyword>
<dbReference type="PROSITE" id="PS51085">
    <property type="entry name" value="2FE2S_FER_2"/>
    <property type="match status" value="1"/>
</dbReference>
<organism evidence="10 11">
    <name type="scientific">Mycolicibacterium thermoresistibile (strain ATCC 19527 / DSM 44167 / CIP 105390 / JCM 6362 / NCTC 10409 / 316)</name>
    <name type="common">Mycobacterium thermoresistibile</name>
    <dbReference type="NCBI Taxonomy" id="1078020"/>
    <lineage>
        <taxon>Bacteria</taxon>
        <taxon>Bacillati</taxon>
        <taxon>Actinomycetota</taxon>
        <taxon>Actinomycetes</taxon>
        <taxon>Mycobacteriales</taxon>
        <taxon>Mycobacteriaceae</taxon>
        <taxon>Mycolicibacterium</taxon>
    </lineage>
</organism>
<keyword evidence="10" id="KW-0223">Dioxygenase</keyword>
<gene>
    <name evidence="10" type="ORF">KEK_17318</name>
</gene>
<evidence type="ECO:0000256" key="7">
    <source>
        <dbReference type="ARBA" id="ARBA00023014"/>
    </source>
</evidence>
<dbReference type="Proteomes" id="UP000004915">
    <property type="component" value="Unassembled WGS sequence"/>
</dbReference>
<keyword evidence="11" id="KW-1185">Reference proteome</keyword>
<evidence type="ECO:0000313" key="11">
    <source>
        <dbReference type="Proteomes" id="UP000004915"/>
    </source>
</evidence>
<dbReference type="PRINTS" id="PR00409">
    <property type="entry name" value="PHDIOXRDTASE"/>
</dbReference>
<dbReference type="GO" id="GO:0051213">
    <property type="term" value="F:dioxygenase activity"/>
    <property type="evidence" value="ECO:0007669"/>
    <property type="project" value="UniProtKB-KW"/>
</dbReference>
<keyword evidence="4" id="KW-0479">Metal-binding</keyword>
<dbReference type="InterPro" id="IPR017927">
    <property type="entry name" value="FAD-bd_FR_type"/>
</dbReference>
<evidence type="ECO:0000256" key="4">
    <source>
        <dbReference type="ARBA" id="ARBA00022723"/>
    </source>
</evidence>
<evidence type="ECO:0000256" key="1">
    <source>
        <dbReference type="ARBA" id="ARBA00001974"/>
    </source>
</evidence>
<dbReference type="PROSITE" id="PS51384">
    <property type="entry name" value="FAD_FR"/>
    <property type="match status" value="1"/>
</dbReference>
<dbReference type="Gene3D" id="2.40.30.10">
    <property type="entry name" value="Translation factors"/>
    <property type="match status" value="1"/>
</dbReference>
<dbReference type="PANTHER" id="PTHR47354:SF1">
    <property type="entry name" value="CARNITINE MONOOXYGENASE REDUCTASE SUBUNIT"/>
    <property type="match status" value="1"/>
</dbReference>